<evidence type="ECO:0000313" key="2">
    <source>
        <dbReference type="EMBL" id="CAF4365541.1"/>
    </source>
</evidence>
<comment type="caution">
    <text evidence="1">The sequence shown here is derived from an EMBL/GenBank/DDBJ whole genome shotgun (WGS) entry which is preliminary data.</text>
</comment>
<feature type="non-terminal residue" evidence="1">
    <location>
        <position position="1"/>
    </location>
</feature>
<dbReference type="EMBL" id="CAJOBC010088189">
    <property type="protein sequence ID" value="CAF4365541.1"/>
    <property type="molecule type" value="Genomic_DNA"/>
</dbReference>
<gene>
    <name evidence="1" type="ORF">GPM918_LOCUS36815</name>
    <name evidence="2" type="ORF">SRO942_LOCUS37566</name>
</gene>
<dbReference type="Proteomes" id="UP000681722">
    <property type="component" value="Unassembled WGS sequence"/>
</dbReference>
<organism evidence="1 3">
    <name type="scientific">Didymodactylos carnosus</name>
    <dbReference type="NCBI Taxonomy" id="1234261"/>
    <lineage>
        <taxon>Eukaryota</taxon>
        <taxon>Metazoa</taxon>
        <taxon>Spiralia</taxon>
        <taxon>Gnathifera</taxon>
        <taxon>Rotifera</taxon>
        <taxon>Eurotatoria</taxon>
        <taxon>Bdelloidea</taxon>
        <taxon>Philodinida</taxon>
        <taxon>Philodinidae</taxon>
        <taxon>Didymodactylos</taxon>
    </lineage>
</organism>
<dbReference type="AlphaFoldDB" id="A0A815TEJ5"/>
<accession>A0A815TEJ5</accession>
<sequence>MYLRHDMANKYDMEMERRVSLDYQRQNTFVNVPVLGHVIGEANEVQQWVKEFNDKHRE</sequence>
<reference evidence="1" key="1">
    <citation type="submission" date="2021-02" db="EMBL/GenBank/DDBJ databases">
        <authorList>
            <person name="Nowell W R."/>
        </authorList>
    </citation>
    <scope>NUCLEOTIDE SEQUENCE</scope>
</reference>
<evidence type="ECO:0000313" key="3">
    <source>
        <dbReference type="Proteomes" id="UP000663829"/>
    </source>
</evidence>
<evidence type="ECO:0000313" key="1">
    <source>
        <dbReference type="EMBL" id="CAF1504137.1"/>
    </source>
</evidence>
<dbReference type="Proteomes" id="UP000663829">
    <property type="component" value="Unassembled WGS sequence"/>
</dbReference>
<protein>
    <submittedName>
        <fullName evidence="1">Uncharacterized protein</fullName>
    </submittedName>
</protein>
<proteinExistence type="predicted"/>
<dbReference type="EMBL" id="CAJNOQ010022664">
    <property type="protein sequence ID" value="CAF1504137.1"/>
    <property type="molecule type" value="Genomic_DNA"/>
</dbReference>
<name>A0A815TEJ5_9BILA</name>
<keyword evidence="3" id="KW-1185">Reference proteome</keyword>